<accession>A0A1C3X2L0</accession>
<evidence type="ECO:0000259" key="5">
    <source>
        <dbReference type="Pfam" id="PF00496"/>
    </source>
</evidence>
<evidence type="ECO:0000313" key="6">
    <source>
        <dbReference type="EMBL" id="SCB46488.1"/>
    </source>
</evidence>
<dbReference type="PANTHER" id="PTHR30290:SF10">
    <property type="entry name" value="PERIPLASMIC OLIGOPEPTIDE-BINDING PROTEIN-RELATED"/>
    <property type="match status" value="1"/>
</dbReference>
<dbReference type="Pfam" id="PF00496">
    <property type="entry name" value="SBP_bac_5"/>
    <property type="match status" value="1"/>
</dbReference>
<dbReference type="GO" id="GO:0015833">
    <property type="term" value="P:peptide transport"/>
    <property type="evidence" value="ECO:0007669"/>
    <property type="project" value="TreeGrafter"/>
</dbReference>
<dbReference type="Gene3D" id="3.90.76.10">
    <property type="entry name" value="Dipeptide-binding Protein, Domain 1"/>
    <property type="match status" value="1"/>
</dbReference>
<dbReference type="InterPro" id="IPR030678">
    <property type="entry name" value="Peptide/Ni-bd"/>
</dbReference>
<proteinExistence type="inferred from homology"/>
<dbReference type="InterPro" id="IPR039424">
    <property type="entry name" value="SBP_5"/>
</dbReference>
<evidence type="ECO:0000313" key="7">
    <source>
        <dbReference type="Proteomes" id="UP000199205"/>
    </source>
</evidence>
<dbReference type="CDD" id="cd08512">
    <property type="entry name" value="PBP2_NikA_DppA_OppA_like_7"/>
    <property type="match status" value="1"/>
</dbReference>
<dbReference type="RefSeq" id="WP_092576386.1">
    <property type="nucleotide sequence ID" value="NZ_FMAF01000023.1"/>
</dbReference>
<dbReference type="AlphaFoldDB" id="A0A1C3X2L0"/>
<evidence type="ECO:0000256" key="3">
    <source>
        <dbReference type="ARBA" id="ARBA00022448"/>
    </source>
</evidence>
<name>A0A1C3X2L0_9HYPH</name>
<dbReference type="PANTHER" id="PTHR30290">
    <property type="entry name" value="PERIPLASMIC BINDING COMPONENT OF ABC TRANSPORTER"/>
    <property type="match status" value="1"/>
</dbReference>
<gene>
    <name evidence="6" type="ORF">GA0061101_12325</name>
</gene>
<dbReference type="EMBL" id="FMAF01000023">
    <property type="protein sequence ID" value="SCB46488.1"/>
    <property type="molecule type" value="Genomic_DNA"/>
</dbReference>
<dbReference type="OrthoDB" id="9803988at2"/>
<evidence type="ECO:0000256" key="2">
    <source>
        <dbReference type="ARBA" id="ARBA00005695"/>
    </source>
</evidence>
<comment type="subcellular location">
    <subcellularLocation>
        <location evidence="1">Periplasm</location>
    </subcellularLocation>
</comment>
<dbReference type="GO" id="GO:0043190">
    <property type="term" value="C:ATP-binding cassette (ABC) transporter complex"/>
    <property type="evidence" value="ECO:0007669"/>
    <property type="project" value="InterPro"/>
</dbReference>
<dbReference type="PIRSF" id="PIRSF002741">
    <property type="entry name" value="MppA"/>
    <property type="match status" value="1"/>
</dbReference>
<comment type="similarity">
    <text evidence="2">Belongs to the bacterial solute-binding protein 5 family.</text>
</comment>
<dbReference type="SUPFAM" id="SSF53850">
    <property type="entry name" value="Periplasmic binding protein-like II"/>
    <property type="match status" value="1"/>
</dbReference>
<dbReference type="FunFam" id="3.90.76.10:FF:000007">
    <property type="entry name" value="Dipeptide ABC transporter periplasmic dipeptide-binding protein"/>
    <property type="match status" value="1"/>
</dbReference>
<keyword evidence="3" id="KW-0813">Transport</keyword>
<dbReference type="Proteomes" id="UP000199205">
    <property type="component" value="Unassembled WGS sequence"/>
</dbReference>
<feature type="domain" description="Solute-binding protein family 5" evidence="5">
    <location>
        <begin position="96"/>
        <end position="465"/>
    </location>
</feature>
<organism evidence="6 7">
    <name type="scientific">Rhizobium lusitanum</name>
    <dbReference type="NCBI Taxonomy" id="293958"/>
    <lineage>
        <taxon>Bacteria</taxon>
        <taxon>Pseudomonadati</taxon>
        <taxon>Pseudomonadota</taxon>
        <taxon>Alphaproteobacteria</taxon>
        <taxon>Hyphomicrobiales</taxon>
        <taxon>Rhizobiaceae</taxon>
        <taxon>Rhizobium/Agrobacterium group</taxon>
        <taxon>Rhizobium</taxon>
    </lineage>
</organism>
<sequence>MAISKFAIARMQAYRSHTSLWIAATLSLGLLHGIAHAETPKDVLIEVAEHGPNSLDAMAPAANEFAQMASWQLYDRLITHGTKTLPDGKVMYDATKIQPELAKSWEIQDGGKTLIFHLREDATFHDGSPVTADDVKWSFDRAVSVGGFPTVQMAAGSLTDPKQFSVVDTHTFKITLPVADKLTLPDLAVPVPYVVNKKLALQHATTDDPWALKWTSLNDAGGGPFKVGSWKSGDRIVFDRFDNWKSGPTPALKRVVLREIASPGTRRALLEKGDVDVSVGLPPKDYAELAAAGKVNVVGTLMQNEQFNVDLNVTMKPFDDKRVRQAIAYALPYDSIMKQALYQRGEPLFGADPSAPYAPKWPVASKYNTDLDKAKALLKEAGYADGFKTDLYIDMSQTTVQEPMALLIQEQLKKIGISIEIHKVPGSEWFAKMGSKSMPMDINYFYGWLDYPEYFYFWTYDGKNNSVFNTANYSNPELDKLIDQARFESDPKAYDAIITKMNGIAMDDVPRVPVAHLYSDIAMQKNVKGYVYWFHTHLDLKSISKE</sequence>
<dbReference type="InterPro" id="IPR000914">
    <property type="entry name" value="SBP_5_dom"/>
</dbReference>
<protein>
    <submittedName>
        <fullName evidence="6">Peptide/nickel transport system substrate-binding protein</fullName>
    </submittedName>
</protein>
<dbReference type="GO" id="GO:1904680">
    <property type="term" value="F:peptide transmembrane transporter activity"/>
    <property type="evidence" value="ECO:0007669"/>
    <property type="project" value="TreeGrafter"/>
</dbReference>
<dbReference type="GO" id="GO:0030288">
    <property type="term" value="C:outer membrane-bounded periplasmic space"/>
    <property type="evidence" value="ECO:0007669"/>
    <property type="project" value="UniProtKB-ARBA"/>
</dbReference>
<dbReference type="Gene3D" id="3.40.190.10">
    <property type="entry name" value="Periplasmic binding protein-like II"/>
    <property type="match status" value="1"/>
</dbReference>
<reference evidence="7" key="1">
    <citation type="submission" date="2016-08" db="EMBL/GenBank/DDBJ databases">
        <authorList>
            <person name="Varghese N."/>
            <person name="Submissions Spin"/>
        </authorList>
    </citation>
    <scope>NUCLEOTIDE SEQUENCE [LARGE SCALE GENOMIC DNA]</scope>
    <source>
        <strain evidence="7">P1-7</strain>
    </source>
</reference>
<evidence type="ECO:0000256" key="1">
    <source>
        <dbReference type="ARBA" id="ARBA00004418"/>
    </source>
</evidence>
<keyword evidence="4" id="KW-0732">Signal</keyword>
<dbReference type="Gene3D" id="3.10.105.10">
    <property type="entry name" value="Dipeptide-binding Protein, Domain 3"/>
    <property type="match status" value="1"/>
</dbReference>
<evidence type="ECO:0000256" key="4">
    <source>
        <dbReference type="ARBA" id="ARBA00022729"/>
    </source>
</evidence>